<name>A0A521FS20_9RHOB</name>
<protein>
    <submittedName>
        <fullName evidence="1">Uncharacterized protein</fullName>
    </submittedName>
</protein>
<reference evidence="1 2" key="1">
    <citation type="submission" date="2017-05" db="EMBL/GenBank/DDBJ databases">
        <authorList>
            <person name="Varghese N."/>
            <person name="Submissions S."/>
        </authorList>
    </citation>
    <scope>NUCLEOTIDE SEQUENCE [LARGE SCALE GENOMIC DNA]</scope>
    <source>
        <strain evidence="1 2">DSM 100094</strain>
    </source>
</reference>
<evidence type="ECO:0000313" key="2">
    <source>
        <dbReference type="Proteomes" id="UP000319014"/>
    </source>
</evidence>
<evidence type="ECO:0000313" key="1">
    <source>
        <dbReference type="EMBL" id="SMO98952.1"/>
    </source>
</evidence>
<sequence length="38" mass="4160">MDLARRDEFVPQIPVQPDAQSNIFLGHAGSVPNGYTFA</sequence>
<proteinExistence type="predicted"/>
<dbReference type="Proteomes" id="UP000319014">
    <property type="component" value="Unassembled WGS sequence"/>
</dbReference>
<accession>A0A521FS20</accession>
<gene>
    <name evidence="1" type="ORF">SAMN06265221_1398</name>
</gene>
<dbReference type="AlphaFoldDB" id="A0A521FS20"/>
<keyword evidence="2" id="KW-1185">Reference proteome</keyword>
<organism evidence="1 2">
    <name type="scientific">Paracoccus laeviglucosivorans</name>
    <dbReference type="NCBI Taxonomy" id="1197861"/>
    <lineage>
        <taxon>Bacteria</taxon>
        <taxon>Pseudomonadati</taxon>
        <taxon>Pseudomonadota</taxon>
        <taxon>Alphaproteobacteria</taxon>
        <taxon>Rhodobacterales</taxon>
        <taxon>Paracoccaceae</taxon>
        <taxon>Paracoccus</taxon>
    </lineage>
</organism>
<dbReference type="EMBL" id="FXTK01000039">
    <property type="protein sequence ID" value="SMO98952.1"/>
    <property type="molecule type" value="Genomic_DNA"/>
</dbReference>